<evidence type="ECO:0000313" key="10">
    <source>
        <dbReference type="EMBL" id="MEA5453443.1"/>
    </source>
</evidence>
<dbReference type="SMART" id="SM00388">
    <property type="entry name" value="HisKA"/>
    <property type="match status" value="1"/>
</dbReference>
<dbReference type="PANTHER" id="PTHR43711:SF1">
    <property type="entry name" value="HISTIDINE KINASE 1"/>
    <property type="match status" value="1"/>
</dbReference>
<sequence length="546" mass="57810">MSTGEQAVVRRAQRYLRHAGARSRLALWQLPLISTCILAIAVQPQEWASPVARPLVIAGVVVLGAACAACLMAPWDRLPPGAATAIPLADLVAIGLLRNAPGNGLLGLVTLAIFPIIWIAATMRSAVWSLVLSFVFPLLITLPTIGGRTTVSSAVLVSVLMLTIAVAIRATTAGLRVQERELRTQRARLRRLLLESQSTERLVAAILEAASVGIVAVDPEGLPVRTNRRFRELVAPFGRSTTVAAAGDAPLPLFARDHRTPLSPSQQPLRRAADGEQIDGEIVWLGQGSDAIALSIASRPVNGPRGGAVVAFGDVTALANAAEDKAELIRTVAHEFRSPLTAVLGNLDLVLESEALTDVDRSRLEVAQRSAERLLNLAADLVASSSHSVPIRLEEADLGAVLAARAEAARLAAVAAGVHITVDVDDTLLARADPLRVGQVVDNLLSNAIKYSPDGGTVTLRGVRDDGWVTVKVRDSGMGIAPGDRERIFERFFRTSEARRSEIPGVGLGLAISSWIAERHGGRLDCESEPGQGSVFTLRLPVAGPV</sequence>
<dbReference type="InterPro" id="IPR050736">
    <property type="entry name" value="Sensor_HK_Regulatory"/>
</dbReference>
<dbReference type="Gene3D" id="3.30.450.20">
    <property type="entry name" value="PAS domain"/>
    <property type="match status" value="1"/>
</dbReference>
<evidence type="ECO:0000256" key="8">
    <source>
        <dbReference type="SAM" id="Phobius"/>
    </source>
</evidence>
<protein>
    <recommendedName>
        <fullName evidence="3">histidine kinase</fullName>
        <ecNumber evidence="3">2.7.13.3</ecNumber>
    </recommendedName>
</protein>
<proteinExistence type="predicted"/>
<dbReference type="InterPro" id="IPR036890">
    <property type="entry name" value="HATPase_C_sf"/>
</dbReference>
<feature type="domain" description="Histidine kinase" evidence="9">
    <location>
        <begin position="331"/>
        <end position="544"/>
    </location>
</feature>
<evidence type="ECO:0000256" key="2">
    <source>
        <dbReference type="ARBA" id="ARBA00004236"/>
    </source>
</evidence>
<dbReference type="Proteomes" id="UP001304769">
    <property type="component" value="Unassembled WGS sequence"/>
</dbReference>
<keyword evidence="7" id="KW-0902">Two-component regulatory system</keyword>
<keyword evidence="8" id="KW-0812">Transmembrane</keyword>
<dbReference type="CDD" id="cd00082">
    <property type="entry name" value="HisKA"/>
    <property type="match status" value="1"/>
</dbReference>
<dbReference type="CDD" id="cd00075">
    <property type="entry name" value="HATPase"/>
    <property type="match status" value="1"/>
</dbReference>
<dbReference type="PRINTS" id="PR00344">
    <property type="entry name" value="BCTRLSENSOR"/>
</dbReference>
<comment type="catalytic activity">
    <reaction evidence="1">
        <text>ATP + protein L-histidine = ADP + protein N-phospho-L-histidine.</text>
        <dbReference type="EC" id="2.7.13.3"/>
    </reaction>
</comment>
<dbReference type="Gene3D" id="1.10.287.130">
    <property type="match status" value="1"/>
</dbReference>
<dbReference type="InterPro" id="IPR036097">
    <property type="entry name" value="HisK_dim/P_sf"/>
</dbReference>
<accession>A0ABU5T1B8</accession>
<dbReference type="InterPro" id="IPR003661">
    <property type="entry name" value="HisK_dim/P_dom"/>
</dbReference>
<organism evidence="10 11">
    <name type="scientific">Sinomonas terricola</name>
    <dbReference type="NCBI Taxonomy" id="3110330"/>
    <lineage>
        <taxon>Bacteria</taxon>
        <taxon>Bacillati</taxon>
        <taxon>Actinomycetota</taxon>
        <taxon>Actinomycetes</taxon>
        <taxon>Micrococcales</taxon>
        <taxon>Micrococcaceae</taxon>
        <taxon>Sinomonas</taxon>
    </lineage>
</organism>
<dbReference type="SMART" id="SM00387">
    <property type="entry name" value="HATPase_c"/>
    <property type="match status" value="1"/>
</dbReference>
<dbReference type="Pfam" id="PF02518">
    <property type="entry name" value="HATPase_c"/>
    <property type="match status" value="1"/>
</dbReference>
<feature type="transmembrane region" description="Helical" evidence="8">
    <location>
        <begin position="54"/>
        <end position="75"/>
    </location>
</feature>
<dbReference type="EMBL" id="JAYGGQ010000001">
    <property type="protein sequence ID" value="MEA5453443.1"/>
    <property type="molecule type" value="Genomic_DNA"/>
</dbReference>
<feature type="transmembrane region" description="Helical" evidence="8">
    <location>
        <begin position="25"/>
        <end position="42"/>
    </location>
</feature>
<feature type="transmembrane region" description="Helical" evidence="8">
    <location>
        <begin position="104"/>
        <end position="121"/>
    </location>
</feature>
<evidence type="ECO:0000256" key="5">
    <source>
        <dbReference type="ARBA" id="ARBA00022679"/>
    </source>
</evidence>
<comment type="subcellular location">
    <subcellularLocation>
        <location evidence="2">Cell membrane</location>
    </subcellularLocation>
</comment>
<evidence type="ECO:0000256" key="1">
    <source>
        <dbReference type="ARBA" id="ARBA00000085"/>
    </source>
</evidence>
<dbReference type="GO" id="GO:0016301">
    <property type="term" value="F:kinase activity"/>
    <property type="evidence" value="ECO:0007669"/>
    <property type="project" value="UniProtKB-KW"/>
</dbReference>
<evidence type="ECO:0000256" key="7">
    <source>
        <dbReference type="ARBA" id="ARBA00023012"/>
    </source>
</evidence>
<keyword evidence="11" id="KW-1185">Reference proteome</keyword>
<dbReference type="PROSITE" id="PS50109">
    <property type="entry name" value="HIS_KIN"/>
    <property type="match status" value="1"/>
</dbReference>
<dbReference type="SUPFAM" id="SSF55785">
    <property type="entry name" value="PYP-like sensor domain (PAS domain)"/>
    <property type="match status" value="1"/>
</dbReference>
<name>A0ABU5T1B8_9MICC</name>
<evidence type="ECO:0000256" key="4">
    <source>
        <dbReference type="ARBA" id="ARBA00022553"/>
    </source>
</evidence>
<evidence type="ECO:0000256" key="6">
    <source>
        <dbReference type="ARBA" id="ARBA00022777"/>
    </source>
</evidence>
<dbReference type="PANTHER" id="PTHR43711">
    <property type="entry name" value="TWO-COMPONENT HISTIDINE KINASE"/>
    <property type="match status" value="1"/>
</dbReference>
<dbReference type="InterPro" id="IPR035965">
    <property type="entry name" value="PAS-like_dom_sf"/>
</dbReference>
<dbReference type="Gene3D" id="3.30.565.10">
    <property type="entry name" value="Histidine kinase-like ATPase, C-terminal domain"/>
    <property type="match status" value="1"/>
</dbReference>
<reference evidence="10 11" key="1">
    <citation type="submission" date="2023-12" db="EMBL/GenBank/DDBJ databases">
        <title>Sinomonas terricola sp. nov, isolated from litchi orchard soil in Guangdong, PR China.</title>
        <authorList>
            <person name="Jiaxin W."/>
            <person name="Yang Z."/>
            <person name="Honghui Z."/>
        </authorList>
    </citation>
    <scope>NUCLEOTIDE SEQUENCE [LARGE SCALE GENOMIC DNA]</scope>
    <source>
        <strain evidence="10 11">JGH33</strain>
    </source>
</reference>
<dbReference type="SUPFAM" id="SSF55874">
    <property type="entry name" value="ATPase domain of HSP90 chaperone/DNA topoisomerase II/histidine kinase"/>
    <property type="match status" value="1"/>
</dbReference>
<dbReference type="Pfam" id="PF00512">
    <property type="entry name" value="HisKA"/>
    <property type="match status" value="1"/>
</dbReference>
<comment type="caution">
    <text evidence="10">The sequence shown here is derived from an EMBL/GenBank/DDBJ whole genome shotgun (WGS) entry which is preliminary data.</text>
</comment>
<evidence type="ECO:0000256" key="3">
    <source>
        <dbReference type="ARBA" id="ARBA00012438"/>
    </source>
</evidence>
<dbReference type="EC" id="2.7.13.3" evidence="3"/>
<dbReference type="InterPro" id="IPR004358">
    <property type="entry name" value="Sig_transdc_His_kin-like_C"/>
</dbReference>
<keyword evidence="8" id="KW-1133">Transmembrane helix</keyword>
<dbReference type="InterPro" id="IPR005467">
    <property type="entry name" value="His_kinase_dom"/>
</dbReference>
<dbReference type="SUPFAM" id="SSF47384">
    <property type="entry name" value="Homodimeric domain of signal transducing histidine kinase"/>
    <property type="match status" value="1"/>
</dbReference>
<dbReference type="InterPro" id="IPR003594">
    <property type="entry name" value="HATPase_dom"/>
</dbReference>
<gene>
    <name evidence="10" type="ORF">SPF06_01785</name>
</gene>
<feature type="transmembrane region" description="Helical" evidence="8">
    <location>
        <begin position="127"/>
        <end position="147"/>
    </location>
</feature>
<feature type="transmembrane region" description="Helical" evidence="8">
    <location>
        <begin position="154"/>
        <end position="175"/>
    </location>
</feature>
<dbReference type="RefSeq" id="WP_323277207.1">
    <property type="nucleotide sequence ID" value="NZ_JAYGGQ010000001.1"/>
</dbReference>
<keyword evidence="6 10" id="KW-0418">Kinase</keyword>
<evidence type="ECO:0000313" key="11">
    <source>
        <dbReference type="Proteomes" id="UP001304769"/>
    </source>
</evidence>
<keyword evidence="8" id="KW-0472">Membrane</keyword>
<evidence type="ECO:0000259" key="9">
    <source>
        <dbReference type="PROSITE" id="PS50109"/>
    </source>
</evidence>
<keyword evidence="4" id="KW-0597">Phosphoprotein</keyword>
<keyword evidence="5" id="KW-0808">Transferase</keyword>